<sequence>MDLRQKLEELTLCKESVFDFDSYYECARKLCSTWHLLPFIHEREFRYERDTLKNVEVVEIPFIKDASIALVYFVRHALRFLLSNSLSYPLDPYVVLGLQCFEIDNVTKRRELFNLQFSNHEKADSPAMKAIREDLRIIEERRTVFKQLATEKSQADLFDKDVKTTSNEAATLFEGITAALGCSDKFLSQLVALEANLFEIRSRPVPKRNEWALNLPNTVLQEELLELLDFAATLCKQPPEEAAKFVCMWSTVLFQLYSKSAPAVQKSMKGFPDLFVSITKNACTIKGYSLSLRNLEKYSIGLHMYKSTALVAGLEIVSQADNSKTMNLLKRSRRHCYIDSLKYRGMKAVRLALQAAEDFGESAKSRTAGIPHSCHVLKLFFREFSNFDTYDSALYARVLSDDFFRCLGNSPKSETASVYGL</sequence>
<name>A0A5S6QXC3_TRIMR</name>
<organism evidence="1 2">
    <name type="scientific">Trichuris muris</name>
    <name type="common">Mouse whipworm</name>
    <dbReference type="NCBI Taxonomy" id="70415"/>
    <lineage>
        <taxon>Eukaryota</taxon>
        <taxon>Metazoa</taxon>
        <taxon>Ecdysozoa</taxon>
        <taxon>Nematoda</taxon>
        <taxon>Enoplea</taxon>
        <taxon>Dorylaimia</taxon>
        <taxon>Trichinellida</taxon>
        <taxon>Trichuridae</taxon>
        <taxon>Trichuris</taxon>
    </lineage>
</organism>
<reference evidence="2" key="1">
    <citation type="submission" date="2019-12" db="UniProtKB">
        <authorList>
            <consortium name="WormBaseParasite"/>
        </authorList>
    </citation>
    <scope>IDENTIFICATION</scope>
</reference>
<evidence type="ECO:0000313" key="1">
    <source>
        <dbReference type="Proteomes" id="UP000046395"/>
    </source>
</evidence>
<dbReference type="AlphaFoldDB" id="A0A5S6QXC3"/>
<accession>A0A5S6QXC3</accession>
<dbReference type="Proteomes" id="UP000046395">
    <property type="component" value="Unassembled WGS sequence"/>
</dbReference>
<dbReference type="WBParaSite" id="TMUE_3000011754.1">
    <property type="protein sequence ID" value="TMUE_3000011754.1"/>
    <property type="gene ID" value="WBGene00292511"/>
</dbReference>
<evidence type="ECO:0000313" key="2">
    <source>
        <dbReference type="WBParaSite" id="TMUE_3000011754.1"/>
    </source>
</evidence>
<protein>
    <submittedName>
        <fullName evidence="2">Uncharacterized protein</fullName>
    </submittedName>
</protein>
<proteinExistence type="predicted"/>
<keyword evidence="1" id="KW-1185">Reference proteome</keyword>